<keyword evidence="1" id="KW-0343">GTPase activation</keyword>
<dbReference type="GO" id="GO:0031267">
    <property type="term" value="F:small GTPase binding"/>
    <property type="evidence" value="ECO:0007669"/>
    <property type="project" value="TreeGrafter"/>
</dbReference>
<dbReference type="GO" id="GO:0005634">
    <property type="term" value="C:nucleus"/>
    <property type="evidence" value="ECO:0007669"/>
    <property type="project" value="TreeGrafter"/>
</dbReference>
<dbReference type="InterPro" id="IPR001611">
    <property type="entry name" value="Leu-rich_rpt"/>
</dbReference>
<accession>V6M654</accession>
<dbReference type="Proteomes" id="UP000018208">
    <property type="component" value="Unassembled WGS sequence"/>
</dbReference>
<proteinExistence type="predicted"/>
<keyword evidence="3" id="KW-0677">Repeat</keyword>
<evidence type="ECO:0000313" key="4">
    <source>
        <dbReference type="EMBL" id="EST48864.1"/>
    </source>
</evidence>
<evidence type="ECO:0000256" key="1">
    <source>
        <dbReference type="ARBA" id="ARBA00022468"/>
    </source>
</evidence>
<dbReference type="OrthoDB" id="120976at2759"/>
<keyword evidence="2" id="KW-0433">Leucine-rich repeat</keyword>
<dbReference type="SUPFAM" id="SSF52047">
    <property type="entry name" value="RNI-like"/>
    <property type="match status" value="2"/>
</dbReference>
<dbReference type="EMBL" id="KI545975">
    <property type="protein sequence ID" value="EST48864.1"/>
    <property type="molecule type" value="Genomic_DNA"/>
</dbReference>
<gene>
    <name evidence="4" type="ORF">SS50377_10964</name>
    <name evidence="5" type="ORF">SS50377_27816</name>
</gene>
<dbReference type="EMBL" id="AUWU02000008">
    <property type="protein sequence ID" value="KAH0569844.1"/>
    <property type="molecule type" value="Genomic_DNA"/>
</dbReference>
<dbReference type="SMART" id="SM00368">
    <property type="entry name" value="LRR_RI"/>
    <property type="match status" value="6"/>
</dbReference>
<reference evidence="4 5" key="1">
    <citation type="journal article" date="2014" name="PLoS Genet.">
        <title>The Genome of Spironucleus salmonicida Highlights a Fish Pathogen Adapted to Fluctuating Environments.</title>
        <authorList>
            <person name="Xu F."/>
            <person name="Jerlstrom-Hultqvist J."/>
            <person name="Einarsson E."/>
            <person name="Astvaldsson A."/>
            <person name="Svard S.G."/>
            <person name="Andersson J.O."/>
        </authorList>
    </citation>
    <scope>NUCLEOTIDE SEQUENCE</scope>
    <source>
        <strain evidence="5">ATCC 50377</strain>
    </source>
</reference>
<dbReference type="Gene3D" id="3.80.10.10">
    <property type="entry name" value="Ribonuclease Inhibitor"/>
    <property type="match status" value="3"/>
</dbReference>
<dbReference type="GO" id="GO:0005096">
    <property type="term" value="F:GTPase activator activity"/>
    <property type="evidence" value="ECO:0007669"/>
    <property type="project" value="UniProtKB-KW"/>
</dbReference>
<dbReference type="PANTHER" id="PTHR24113:SF12">
    <property type="entry name" value="RAN GTPASE-ACTIVATING PROTEIN 1"/>
    <property type="match status" value="1"/>
</dbReference>
<dbReference type="Pfam" id="PF13516">
    <property type="entry name" value="LRR_6"/>
    <property type="match status" value="4"/>
</dbReference>
<dbReference type="GO" id="GO:0005829">
    <property type="term" value="C:cytosol"/>
    <property type="evidence" value="ECO:0007669"/>
    <property type="project" value="TreeGrafter"/>
</dbReference>
<evidence type="ECO:0000256" key="2">
    <source>
        <dbReference type="ARBA" id="ARBA00022614"/>
    </source>
</evidence>
<evidence type="ECO:0000256" key="3">
    <source>
        <dbReference type="ARBA" id="ARBA00022737"/>
    </source>
</evidence>
<dbReference type="GO" id="GO:0048471">
    <property type="term" value="C:perinuclear region of cytoplasm"/>
    <property type="evidence" value="ECO:0007669"/>
    <property type="project" value="TreeGrafter"/>
</dbReference>
<organism evidence="4">
    <name type="scientific">Spironucleus salmonicida</name>
    <dbReference type="NCBI Taxonomy" id="348837"/>
    <lineage>
        <taxon>Eukaryota</taxon>
        <taxon>Metamonada</taxon>
        <taxon>Diplomonadida</taxon>
        <taxon>Hexamitidae</taxon>
        <taxon>Hexamitinae</taxon>
        <taxon>Spironucleus</taxon>
    </lineage>
</organism>
<dbReference type="GO" id="GO:0006913">
    <property type="term" value="P:nucleocytoplasmic transport"/>
    <property type="evidence" value="ECO:0007669"/>
    <property type="project" value="TreeGrafter"/>
</dbReference>
<dbReference type="InterPro" id="IPR027038">
    <property type="entry name" value="RanGap"/>
</dbReference>
<reference evidence="5" key="2">
    <citation type="submission" date="2020-12" db="EMBL/GenBank/DDBJ databases">
        <title>New Spironucleus salmonicida genome in near-complete chromosomes.</title>
        <authorList>
            <person name="Xu F."/>
            <person name="Kurt Z."/>
            <person name="Jimenez-Gonzalez A."/>
            <person name="Astvaldsson A."/>
            <person name="Andersson J.O."/>
            <person name="Svard S.G."/>
        </authorList>
    </citation>
    <scope>NUCLEOTIDE SEQUENCE</scope>
    <source>
        <strain evidence="5">ATCC 50377</strain>
    </source>
</reference>
<name>V6M654_9EUKA</name>
<dbReference type="AlphaFoldDB" id="V6M654"/>
<protein>
    <submittedName>
        <fullName evidence="4">Uncharacterized protein</fullName>
    </submittedName>
</protein>
<dbReference type="VEuPathDB" id="GiardiaDB:SS50377_27816"/>
<dbReference type="PANTHER" id="PTHR24113">
    <property type="entry name" value="RAN GTPASE-ACTIVATING PROTEIN 1"/>
    <property type="match status" value="1"/>
</dbReference>
<evidence type="ECO:0000313" key="5">
    <source>
        <dbReference type="EMBL" id="KAH0569844.1"/>
    </source>
</evidence>
<keyword evidence="6" id="KW-1185">Reference proteome</keyword>
<sequence length="575" mass="63804">MKPHENSFTFIFNTQCKQLQTQQLTKISKKQRQTSSIKSLNLVEQLNEKNESFIQELRSNITELVQFRLTSANTLVPLQWKAIYQTLKYAINLKEIHISNSNIDNFPLFSNVLSTLSQLQSCELFSCQLNDSDAVQIATFTQNLISLKISDNLIGQRILDIINQAQQLKTLHIGGNQINDTLEEALEILANQNSLVSLGLRNTGISVQAAEKLNILLENSQIQDLQMRKNTLSNTIYHFTKSLRTNQYLRVLELQNAKLNHQSIELLAANLEGNFSLHALNLAQNDLTDESCVFIAQVIVNCRNLTTLNLDDTKISNLGITNIIIIIQQSQYISLSGISLSKNFISDSGLIALGQLSCTGQLTSLNLSHNAFTSSGFRQFSQILTSQKTRIRHLDVSGNEVYDAGGIALGGLLSQNKSIQRLFLTDCGIKENGMNGILAGLDSNTTIIQMAFGGQGENGNVMSKNVKARIDQRIKQNAEVIVVPDGRVKSCDEIDLMLDFHPVDSIGSQLCDVSRVGSLQLVGGIGTIGAVDRMNEFSFFTDQSERVGSLSDFGRIEVNDISNKKKGKFKLEQRE</sequence>
<dbReference type="InterPro" id="IPR032675">
    <property type="entry name" value="LRR_dom_sf"/>
</dbReference>
<evidence type="ECO:0000313" key="6">
    <source>
        <dbReference type="Proteomes" id="UP000018208"/>
    </source>
</evidence>